<keyword evidence="3" id="KW-1185">Reference proteome</keyword>
<evidence type="ECO:0000259" key="1">
    <source>
        <dbReference type="Pfam" id="PF06722"/>
    </source>
</evidence>
<dbReference type="GO" id="GO:0017000">
    <property type="term" value="P:antibiotic biosynthetic process"/>
    <property type="evidence" value="ECO:0007669"/>
    <property type="project" value="UniProtKB-ARBA"/>
</dbReference>
<evidence type="ECO:0000313" key="2">
    <source>
        <dbReference type="EMBL" id="QJR10893.1"/>
    </source>
</evidence>
<dbReference type="InterPro" id="IPR002213">
    <property type="entry name" value="UDP_glucos_trans"/>
</dbReference>
<keyword evidence="2" id="KW-0328">Glycosyltransferase</keyword>
<proteinExistence type="predicted"/>
<dbReference type="PANTHER" id="PTHR48050:SF13">
    <property type="entry name" value="STEROL 3-BETA-GLUCOSYLTRANSFERASE UGT80A2"/>
    <property type="match status" value="1"/>
</dbReference>
<dbReference type="RefSeq" id="WP_171091765.1">
    <property type="nucleotide sequence ID" value="NZ_CP053069.1"/>
</dbReference>
<accession>A0A6M4GWZ1</accession>
<dbReference type="Proteomes" id="UP000501534">
    <property type="component" value="Chromosome"/>
</dbReference>
<name>A0A6M4GWZ1_9PROT</name>
<dbReference type="AlphaFoldDB" id="A0A6M4GWZ1"/>
<dbReference type="EMBL" id="CP053069">
    <property type="protein sequence ID" value="QJR10893.1"/>
    <property type="molecule type" value="Genomic_DNA"/>
</dbReference>
<dbReference type="InterPro" id="IPR010610">
    <property type="entry name" value="EryCIII-like_C"/>
</dbReference>
<dbReference type="PANTHER" id="PTHR48050">
    <property type="entry name" value="STEROL 3-BETA-GLUCOSYLTRANSFERASE"/>
    <property type="match status" value="1"/>
</dbReference>
<keyword evidence="2" id="KW-0808">Transferase</keyword>
<evidence type="ECO:0000313" key="3">
    <source>
        <dbReference type="Proteomes" id="UP000501534"/>
    </source>
</evidence>
<dbReference type="Pfam" id="PF06722">
    <property type="entry name" value="EryCIII-like_C"/>
    <property type="match status" value="1"/>
</dbReference>
<dbReference type="Gene3D" id="3.40.50.2000">
    <property type="entry name" value="Glycogen Phosphorylase B"/>
    <property type="match status" value="2"/>
</dbReference>
<feature type="domain" description="Erythromycin biosynthesis protein CIII-like C-terminal" evidence="1">
    <location>
        <begin position="301"/>
        <end position="402"/>
    </location>
</feature>
<dbReference type="EC" id="2.4.1.317" evidence="2"/>
<reference evidence="2 3" key="1">
    <citation type="submission" date="2020-04" db="EMBL/GenBank/DDBJ databases">
        <title>Usitatibacter rugosus gen. nov., sp. nov. and Usitatibacter palustris sp. nov., novel members of Usitatibacteraceae fam. nov. within the order Nitrosomonadales isolated from soil.</title>
        <authorList>
            <person name="Huber K.J."/>
            <person name="Neumann-Schaal M."/>
            <person name="Geppert A."/>
            <person name="Luckner M."/>
            <person name="Wanner G."/>
            <person name="Overmann J."/>
        </authorList>
    </citation>
    <scope>NUCLEOTIDE SEQUENCE [LARGE SCALE GENOMIC DNA]</scope>
    <source>
        <strain evidence="2 3">0125_3</strain>
    </source>
</reference>
<dbReference type="InterPro" id="IPR050426">
    <property type="entry name" value="Glycosyltransferase_28"/>
</dbReference>
<dbReference type="GO" id="GO:0008194">
    <property type="term" value="F:UDP-glycosyltransferase activity"/>
    <property type="evidence" value="ECO:0007669"/>
    <property type="project" value="InterPro"/>
</dbReference>
<dbReference type="GO" id="GO:0016758">
    <property type="term" value="F:hexosyltransferase activity"/>
    <property type="evidence" value="ECO:0007669"/>
    <property type="project" value="UniProtKB-ARBA"/>
</dbReference>
<gene>
    <name evidence="2" type="primary">tylN</name>
    <name evidence="2" type="ORF">DSM104443_01963</name>
</gene>
<dbReference type="CDD" id="cd03784">
    <property type="entry name" value="GT1_Gtf-like"/>
    <property type="match status" value="1"/>
</dbReference>
<dbReference type="KEGG" id="uru:DSM104443_01963"/>
<dbReference type="SUPFAM" id="SSF53756">
    <property type="entry name" value="UDP-Glycosyltransferase/glycogen phosphorylase"/>
    <property type="match status" value="1"/>
</dbReference>
<sequence>MARVVLTTWGSYGDLFPIVGLALELKRRGHDATVATCAFYGELVTGLGLGFHPVPPDIDPSDRQMFEWLLDARRGPDRLLRGLLAPAIEESYAATEAAARGADLIVSHPVTFAAPLVARKLGIPFVSTVLAPILFFSRYDFPVLPGIPGAVFLKERGPFVCGILRSLVRAISRHGMAPVDRLRDRLGLPDAGHPLFEGQFSPLGTLALFPTVLAEPQPDWPVNVVRTGFVSYNGPDPMPQPLLDFLDAGPPPVTFTLGTSAVGAPGDFFREAAAACVEVGCRGVLLVGRLPGNERPPAPAEGVMAIDYAPHAALFPRSAVIVHQAGMGTTSQALRAGKPQLIVPHAHDQPDNAYRVNQMGVARVCSPTRFRSARVASHLRDLLAEGPHRIRAEALARTVKMDRGAEAAVDKLEEVLRNRKETP</sequence>
<organism evidence="2 3">
    <name type="scientific">Usitatibacter rugosus</name>
    <dbReference type="NCBI Taxonomy" id="2732067"/>
    <lineage>
        <taxon>Bacteria</taxon>
        <taxon>Pseudomonadati</taxon>
        <taxon>Pseudomonadota</taxon>
        <taxon>Betaproteobacteria</taxon>
        <taxon>Nitrosomonadales</taxon>
        <taxon>Usitatibacteraceae</taxon>
        <taxon>Usitatibacter</taxon>
    </lineage>
</organism>
<protein>
    <submittedName>
        <fullName evidence="2">O-mycaminosyltylonolide 6-deoxyallosyltransferase</fullName>
        <ecNumber evidence="2">2.4.1.317</ecNumber>
    </submittedName>
</protein>